<reference evidence="1 2" key="1">
    <citation type="submission" date="2012-10" db="EMBL/GenBank/DDBJ databases">
        <title>Genome sequence of Vibrio Cholerae HENC-02.</title>
        <authorList>
            <person name="Eppinger M."/>
            <person name="Hasan N.A."/>
            <person name="Sengamalay N."/>
            <person name="Hine E."/>
            <person name="Su Q."/>
            <person name="Daugherty S.C."/>
            <person name="Young S."/>
            <person name="Sadzewicz L."/>
            <person name="Tallon L."/>
            <person name="Cebula T.A."/>
            <person name="Ravel J."/>
            <person name="Colwell R.R."/>
        </authorList>
    </citation>
    <scope>NUCLEOTIDE SEQUENCE [LARGE SCALE GENOMIC DNA]</scope>
    <source>
        <strain evidence="1 2">HENC-02</strain>
    </source>
</reference>
<gene>
    <name evidence="1" type="ORF">VCHENC02_0348B</name>
</gene>
<feature type="non-terminal residue" evidence="1">
    <location>
        <position position="1"/>
    </location>
</feature>
<evidence type="ECO:0000313" key="2">
    <source>
        <dbReference type="Proteomes" id="UP000008367"/>
    </source>
</evidence>
<name>A0A454CMQ6_VIBHA</name>
<sequence>KARKFIPHD</sequence>
<proteinExistence type="predicted"/>
<protein>
    <submittedName>
        <fullName evidence="1">Uncharacterized protein</fullName>
    </submittedName>
</protein>
<evidence type="ECO:0000313" key="1">
    <source>
        <dbReference type="EMBL" id="EKM25914.1"/>
    </source>
</evidence>
<accession>A0A454CMQ6</accession>
<dbReference type="Proteomes" id="UP000008367">
    <property type="component" value="Unassembled WGS sequence"/>
</dbReference>
<comment type="caution">
    <text evidence="1">The sequence shown here is derived from an EMBL/GenBank/DDBJ whole genome shotgun (WGS) entry which is preliminary data.</text>
</comment>
<dbReference type="EMBL" id="AJSR01002861">
    <property type="protein sequence ID" value="EKM25914.1"/>
    <property type="molecule type" value="Genomic_DNA"/>
</dbReference>
<organism evidence="1 2">
    <name type="scientific">Vibrio harveyi</name>
    <name type="common">Beneckea harveyi</name>
    <dbReference type="NCBI Taxonomy" id="669"/>
    <lineage>
        <taxon>Bacteria</taxon>
        <taxon>Pseudomonadati</taxon>
        <taxon>Pseudomonadota</taxon>
        <taxon>Gammaproteobacteria</taxon>
        <taxon>Vibrionales</taxon>
        <taxon>Vibrionaceae</taxon>
        <taxon>Vibrio</taxon>
    </lineage>
</organism>